<accession>A0A7Y2E505</accession>
<dbReference type="PANTHER" id="PTHR33515">
    <property type="entry name" value="RIBOSOME-BINDING FACTOR A, CHLOROPLASTIC-RELATED"/>
    <property type="match status" value="1"/>
</dbReference>
<dbReference type="InterPro" id="IPR023799">
    <property type="entry name" value="RbfA_dom_sf"/>
</dbReference>
<dbReference type="Proteomes" id="UP000547674">
    <property type="component" value="Unassembled WGS sequence"/>
</dbReference>
<evidence type="ECO:0000256" key="2">
    <source>
        <dbReference type="HAMAP-Rule" id="MF_00003"/>
    </source>
</evidence>
<sequence length="134" mass="15163">MAKRTRPLRVADRIQREVSEIIQRRFKDPRLPFLTVTSVSVSDDLKTAKIFVSTLDLNKIDDAIKLLDGAKGFIRGELGQRLTMRFTPEIIFKGDLSAAHAQRVGEILDKIHRETPATESEEKNQEGDESEVDS</sequence>
<comment type="function">
    <text evidence="2">One of several proteins that assist in the late maturation steps of the functional core of the 30S ribosomal subunit. Associates with free 30S ribosomal subunits (but not with 30S subunits that are part of 70S ribosomes or polysomes). Required for efficient processing of 16S rRNA. May interact with the 5'-terminal helix region of 16S rRNA.</text>
</comment>
<dbReference type="AlphaFoldDB" id="A0A7Y2E505"/>
<gene>
    <name evidence="2 4" type="primary">rbfA</name>
    <name evidence="4" type="ORF">HKN21_00915</name>
</gene>
<dbReference type="GO" id="GO:0043024">
    <property type="term" value="F:ribosomal small subunit binding"/>
    <property type="evidence" value="ECO:0007669"/>
    <property type="project" value="TreeGrafter"/>
</dbReference>
<protein>
    <recommendedName>
        <fullName evidence="2">Ribosome-binding factor A</fullName>
    </recommendedName>
</protein>
<proteinExistence type="inferred from homology"/>
<comment type="subunit">
    <text evidence="2">Monomer. Binds 30S ribosomal subunits, but not 50S ribosomal subunits or 70S ribosomes.</text>
</comment>
<comment type="caution">
    <text evidence="4">The sequence shown here is derived from an EMBL/GenBank/DDBJ whole genome shotgun (WGS) entry which is preliminary data.</text>
</comment>
<reference evidence="4 5" key="1">
    <citation type="submission" date="2020-03" db="EMBL/GenBank/DDBJ databases">
        <title>Metabolic flexibility allows generalist bacteria to become dominant in a frequently disturbed ecosystem.</title>
        <authorList>
            <person name="Chen Y.-J."/>
            <person name="Leung P.M."/>
            <person name="Bay S.K."/>
            <person name="Hugenholtz P."/>
            <person name="Kessler A.J."/>
            <person name="Shelley G."/>
            <person name="Waite D.W."/>
            <person name="Cook P.L."/>
            <person name="Greening C."/>
        </authorList>
    </citation>
    <scope>NUCLEOTIDE SEQUENCE [LARGE SCALE GENOMIC DNA]</scope>
    <source>
        <strain evidence="4">SS_bin_28</strain>
    </source>
</reference>
<keyword evidence="1 2" id="KW-0690">Ribosome biogenesis</keyword>
<feature type="region of interest" description="Disordered" evidence="3">
    <location>
        <begin position="110"/>
        <end position="134"/>
    </location>
</feature>
<dbReference type="SUPFAM" id="SSF89919">
    <property type="entry name" value="Ribosome-binding factor A, RbfA"/>
    <property type="match status" value="1"/>
</dbReference>
<organism evidence="4 5">
    <name type="scientific">Eiseniibacteriota bacterium</name>
    <dbReference type="NCBI Taxonomy" id="2212470"/>
    <lineage>
        <taxon>Bacteria</taxon>
        <taxon>Candidatus Eiseniibacteriota</taxon>
    </lineage>
</organism>
<comment type="similarity">
    <text evidence="2">Belongs to the RbfA family.</text>
</comment>
<comment type="subcellular location">
    <subcellularLocation>
        <location evidence="2">Cytoplasm</location>
    </subcellularLocation>
</comment>
<dbReference type="Gene3D" id="3.30.300.20">
    <property type="match status" value="1"/>
</dbReference>
<dbReference type="GO" id="GO:0005829">
    <property type="term" value="C:cytosol"/>
    <property type="evidence" value="ECO:0007669"/>
    <property type="project" value="TreeGrafter"/>
</dbReference>
<feature type="compositionally biased region" description="Basic and acidic residues" evidence="3">
    <location>
        <begin position="110"/>
        <end position="126"/>
    </location>
</feature>
<dbReference type="EMBL" id="JABDJR010000029">
    <property type="protein sequence ID" value="NNF05296.1"/>
    <property type="molecule type" value="Genomic_DNA"/>
</dbReference>
<evidence type="ECO:0000313" key="5">
    <source>
        <dbReference type="Proteomes" id="UP000547674"/>
    </source>
</evidence>
<dbReference type="InterPro" id="IPR020053">
    <property type="entry name" value="Ribosome-bd_factorA_CS"/>
</dbReference>
<dbReference type="PANTHER" id="PTHR33515:SF1">
    <property type="entry name" value="RIBOSOME-BINDING FACTOR A, CHLOROPLASTIC-RELATED"/>
    <property type="match status" value="1"/>
</dbReference>
<dbReference type="InterPro" id="IPR000238">
    <property type="entry name" value="RbfA"/>
</dbReference>
<evidence type="ECO:0000256" key="3">
    <source>
        <dbReference type="SAM" id="MobiDB-lite"/>
    </source>
</evidence>
<dbReference type="Pfam" id="PF02033">
    <property type="entry name" value="RBFA"/>
    <property type="match status" value="1"/>
</dbReference>
<dbReference type="PROSITE" id="PS01319">
    <property type="entry name" value="RBFA"/>
    <property type="match status" value="1"/>
</dbReference>
<evidence type="ECO:0000256" key="1">
    <source>
        <dbReference type="ARBA" id="ARBA00022517"/>
    </source>
</evidence>
<dbReference type="NCBIfam" id="TIGR00082">
    <property type="entry name" value="rbfA"/>
    <property type="match status" value="1"/>
</dbReference>
<dbReference type="HAMAP" id="MF_00003">
    <property type="entry name" value="RbfA"/>
    <property type="match status" value="1"/>
</dbReference>
<evidence type="ECO:0000313" key="4">
    <source>
        <dbReference type="EMBL" id="NNF05296.1"/>
    </source>
</evidence>
<keyword evidence="2" id="KW-0963">Cytoplasm</keyword>
<dbReference type="InterPro" id="IPR015946">
    <property type="entry name" value="KH_dom-like_a/b"/>
</dbReference>
<name>A0A7Y2E505_UNCEI</name>
<dbReference type="GO" id="GO:0030490">
    <property type="term" value="P:maturation of SSU-rRNA"/>
    <property type="evidence" value="ECO:0007669"/>
    <property type="project" value="UniProtKB-UniRule"/>
</dbReference>